<organism evidence="6 7">
    <name type="scientific">Candidatus Enterocola intestinipullorum</name>
    <dbReference type="NCBI Taxonomy" id="2840783"/>
    <lineage>
        <taxon>Bacteria</taxon>
        <taxon>Pseudomonadati</taxon>
        <taxon>Bacteroidota</taxon>
        <taxon>Bacteroidia</taxon>
        <taxon>Bacteroidales</taxon>
        <taxon>Candidatus Enterocola</taxon>
    </lineage>
</organism>
<dbReference type="Gene3D" id="1.20.58.1390">
    <property type="match status" value="1"/>
</dbReference>
<feature type="domain" description="BVU-1015-like N-terminal dimerisation-like" evidence="5">
    <location>
        <begin position="24"/>
        <end position="95"/>
    </location>
</feature>
<name>A0A9D9HE37_9BACT</name>
<keyword evidence="2" id="KW-0808">Transferase</keyword>
<dbReference type="Pfam" id="PF21212">
    <property type="entry name" value="Dimerisation2-like_dom"/>
    <property type="match status" value="1"/>
</dbReference>
<evidence type="ECO:0000313" key="7">
    <source>
        <dbReference type="Proteomes" id="UP000823637"/>
    </source>
</evidence>
<comment type="caution">
    <text evidence="6">The sequence shown here is derived from an EMBL/GenBank/DDBJ whole genome shotgun (WGS) entry which is preliminary data.</text>
</comment>
<dbReference type="SUPFAM" id="SSF46785">
    <property type="entry name" value="Winged helix' DNA-binding domain"/>
    <property type="match status" value="1"/>
</dbReference>
<evidence type="ECO:0000256" key="3">
    <source>
        <dbReference type="ARBA" id="ARBA00022691"/>
    </source>
</evidence>
<dbReference type="Gene3D" id="3.40.50.150">
    <property type="entry name" value="Vaccinia Virus protein VP39"/>
    <property type="match status" value="1"/>
</dbReference>
<dbReference type="Proteomes" id="UP000823637">
    <property type="component" value="Unassembled WGS sequence"/>
</dbReference>
<gene>
    <name evidence="6" type="ORF">IAC32_02645</name>
</gene>
<sequence length="371" mass="42428">MELSGVLRESFIEDRLSAREAKMRAGFITWGPAIFQTTRIMLKYGIFEMLRDNSQGLTREEICRKTGLGDYAVKCLLEASLCIGTVLIDVEKDRYKLSKTGWFITIDPAAKVDIDFNHDVNYEGWFYLEESLLKGKPEGLRHFGDWSTIYEGLSSLPGNVQKSWFGFDHFYSDCSFDEALKIVFEDRKPEHIMDVGGNTGRWALRCVDYDKDVHVTVLDLPQQLEMMRKQTAGKAGADRISGYEIDLLDRQQTFPQDKPVDAIWMSQFLDCFSMEEITSILQRAGMVMGDNSRLYIMETLWDRQKYEPAALSLTMTSMYFAAMANGNSKMYNTEDMRHCVESAGLEIETVYDGLGMGHSIIVCKKQCKTKK</sequence>
<dbReference type="AlphaFoldDB" id="A0A9D9HE37"/>
<dbReference type="InterPro" id="IPR049480">
    <property type="entry name" value="BVU_1015-like_N"/>
</dbReference>
<evidence type="ECO:0000259" key="5">
    <source>
        <dbReference type="Pfam" id="PF21212"/>
    </source>
</evidence>
<dbReference type="InterPro" id="IPR036390">
    <property type="entry name" value="WH_DNA-bd_sf"/>
</dbReference>
<dbReference type="PROSITE" id="PS51683">
    <property type="entry name" value="SAM_OMT_II"/>
    <property type="match status" value="1"/>
</dbReference>
<dbReference type="InterPro" id="IPR001077">
    <property type="entry name" value="COMT_C"/>
</dbReference>
<evidence type="ECO:0000259" key="4">
    <source>
        <dbReference type="Pfam" id="PF00891"/>
    </source>
</evidence>
<dbReference type="GO" id="GO:0008171">
    <property type="term" value="F:O-methyltransferase activity"/>
    <property type="evidence" value="ECO:0007669"/>
    <property type="project" value="InterPro"/>
</dbReference>
<evidence type="ECO:0000256" key="2">
    <source>
        <dbReference type="ARBA" id="ARBA00022679"/>
    </source>
</evidence>
<feature type="domain" description="O-methyltransferase C-terminal" evidence="4">
    <location>
        <begin position="190"/>
        <end position="344"/>
    </location>
</feature>
<proteinExistence type="predicted"/>
<dbReference type="InterPro" id="IPR016461">
    <property type="entry name" value="COMT-like"/>
</dbReference>
<dbReference type="InterPro" id="IPR036388">
    <property type="entry name" value="WH-like_DNA-bd_sf"/>
</dbReference>
<dbReference type="GO" id="GO:0032259">
    <property type="term" value="P:methylation"/>
    <property type="evidence" value="ECO:0007669"/>
    <property type="project" value="UniProtKB-KW"/>
</dbReference>
<protein>
    <submittedName>
        <fullName evidence="6">Methyltransferase domain-containing protein</fullName>
    </submittedName>
</protein>
<evidence type="ECO:0000256" key="1">
    <source>
        <dbReference type="ARBA" id="ARBA00022603"/>
    </source>
</evidence>
<reference evidence="6" key="2">
    <citation type="journal article" date="2021" name="PeerJ">
        <title>Extensive microbial diversity within the chicken gut microbiome revealed by metagenomics and culture.</title>
        <authorList>
            <person name="Gilroy R."/>
            <person name="Ravi A."/>
            <person name="Getino M."/>
            <person name="Pursley I."/>
            <person name="Horton D.L."/>
            <person name="Alikhan N.F."/>
            <person name="Baker D."/>
            <person name="Gharbi K."/>
            <person name="Hall N."/>
            <person name="Watson M."/>
            <person name="Adriaenssens E.M."/>
            <person name="Foster-Nyarko E."/>
            <person name="Jarju S."/>
            <person name="Secka A."/>
            <person name="Antonio M."/>
            <person name="Oren A."/>
            <person name="Chaudhuri R.R."/>
            <person name="La Ragione R."/>
            <person name="Hildebrand F."/>
            <person name="Pallen M.J."/>
        </authorList>
    </citation>
    <scope>NUCLEOTIDE SEQUENCE</scope>
    <source>
        <strain evidence="6">D3-1215</strain>
    </source>
</reference>
<dbReference type="Pfam" id="PF00891">
    <property type="entry name" value="Methyltransf_2"/>
    <property type="match status" value="1"/>
</dbReference>
<keyword evidence="1 6" id="KW-0489">Methyltransferase</keyword>
<dbReference type="InterPro" id="IPR029063">
    <property type="entry name" value="SAM-dependent_MTases_sf"/>
</dbReference>
<dbReference type="Gene3D" id="1.10.10.10">
    <property type="entry name" value="Winged helix-like DNA-binding domain superfamily/Winged helix DNA-binding domain"/>
    <property type="match status" value="1"/>
</dbReference>
<dbReference type="PANTHER" id="PTHR43712:SF2">
    <property type="entry name" value="O-METHYLTRANSFERASE CICE"/>
    <property type="match status" value="1"/>
</dbReference>
<accession>A0A9D9HE37</accession>
<dbReference type="PANTHER" id="PTHR43712">
    <property type="entry name" value="PUTATIVE (AFU_ORTHOLOGUE AFUA_4G14580)-RELATED"/>
    <property type="match status" value="1"/>
</dbReference>
<dbReference type="EMBL" id="JADIMR010000036">
    <property type="protein sequence ID" value="MBO8446628.1"/>
    <property type="molecule type" value="Genomic_DNA"/>
</dbReference>
<reference evidence="6" key="1">
    <citation type="submission" date="2020-10" db="EMBL/GenBank/DDBJ databases">
        <authorList>
            <person name="Gilroy R."/>
        </authorList>
    </citation>
    <scope>NUCLEOTIDE SEQUENCE</scope>
    <source>
        <strain evidence="6">D3-1215</strain>
    </source>
</reference>
<keyword evidence="3" id="KW-0949">S-adenosyl-L-methionine</keyword>
<dbReference type="SUPFAM" id="SSF53335">
    <property type="entry name" value="S-adenosyl-L-methionine-dependent methyltransferases"/>
    <property type="match status" value="1"/>
</dbReference>
<evidence type="ECO:0000313" key="6">
    <source>
        <dbReference type="EMBL" id="MBO8446628.1"/>
    </source>
</evidence>